<keyword evidence="1" id="KW-0808">Transferase</keyword>
<organism evidence="5 6">
    <name type="scientific">Candidatus Auribacter fodinae</name>
    <dbReference type="NCBI Taxonomy" id="2093366"/>
    <lineage>
        <taxon>Bacteria</taxon>
        <taxon>Pseudomonadati</taxon>
        <taxon>Candidatus Auribacterota</taxon>
        <taxon>Candidatus Auribacteria</taxon>
        <taxon>Candidatus Auribacterales</taxon>
        <taxon>Candidatus Auribacteraceae</taxon>
        <taxon>Candidatus Auribacter</taxon>
    </lineage>
</organism>
<keyword evidence="2" id="KW-0547">Nucleotide-binding</keyword>
<keyword evidence="3" id="KW-0418">Kinase</keyword>
<dbReference type="Pfam" id="PF00871">
    <property type="entry name" value="Acetate_kinase"/>
    <property type="match status" value="1"/>
</dbReference>
<protein>
    <submittedName>
        <fullName evidence="5">Uncharacterized protein</fullName>
    </submittedName>
</protein>
<proteinExistence type="predicted"/>
<sequence>MNCLVLRTKPKNLSCAFVSSNLNKPVSSYSVQYRYHFSKTHVDWIHTVKSVIEQSPAEPEMLIVHCRFTASEWNGPVLVTQDVIAALRRLVPSAPLHMPYVISLIESLRDIYPDKPLMLASDTAFFANLAAREYLYGINPPERLCGSTLRRYGYCGLYHDAACHDVVRKLRKKGHHKTPRILSICLDSNIEVAGVMGTRAVTVTSGTTPVDGIPGESTCGDVDPSIILKLLREEKWGPEQVNTLLTEQSGFYGLTGERVSLKDLFLSVNKPEYTLAKDMISYKILLAAGSVIAALGGIDAIVFSGTYWQVGTTIGKTVINGLKRLRSCGETPSPNWFFYNDNLSRHIAEQAYMTYTRACSKRITA</sequence>
<evidence type="ECO:0000256" key="2">
    <source>
        <dbReference type="ARBA" id="ARBA00022741"/>
    </source>
</evidence>
<dbReference type="SUPFAM" id="SSF53067">
    <property type="entry name" value="Actin-like ATPase domain"/>
    <property type="match status" value="2"/>
</dbReference>
<evidence type="ECO:0000256" key="3">
    <source>
        <dbReference type="ARBA" id="ARBA00022777"/>
    </source>
</evidence>
<dbReference type="PANTHER" id="PTHR21060">
    <property type="entry name" value="ACETATE KINASE"/>
    <property type="match status" value="1"/>
</dbReference>
<dbReference type="AlphaFoldDB" id="A0A3A4R5P0"/>
<dbReference type="PANTHER" id="PTHR21060:SF15">
    <property type="entry name" value="ACETATE KINASE-RELATED"/>
    <property type="match status" value="1"/>
</dbReference>
<dbReference type="InterPro" id="IPR000890">
    <property type="entry name" value="Aliphatic_acid_kin_short-chain"/>
</dbReference>
<evidence type="ECO:0000313" key="5">
    <source>
        <dbReference type="EMBL" id="RJP57588.1"/>
    </source>
</evidence>
<accession>A0A3A4R5P0</accession>
<reference evidence="5 6" key="1">
    <citation type="journal article" date="2017" name="ISME J.">
        <title>Energy and carbon metabolisms in a deep terrestrial subsurface fluid microbial community.</title>
        <authorList>
            <person name="Momper L."/>
            <person name="Jungbluth S.P."/>
            <person name="Lee M.D."/>
            <person name="Amend J.P."/>
        </authorList>
    </citation>
    <scope>NUCLEOTIDE SEQUENCE [LARGE SCALE GENOMIC DNA]</scope>
    <source>
        <strain evidence="5">SURF_26</strain>
    </source>
</reference>
<dbReference type="InterPro" id="IPR043129">
    <property type="entry name" value="ATPase_NBD"/>
</dbReference>
<keyword evidence="4" id="KW-0067">ATP-binding</keyword>
<dbReference type="Proteomes" id="UP000266426">
    <property type="component" value="Unassembled WGS sequence"/>
</dbReference>
<dbReference type="EMBL" id="QZJZ01000078">
    <property type="protein sequence ID" value="RJP57588.1"/>
    <property type="molecule type" value="Genomic_DNA"/>
</dbReference>
<evidence type="ECO:0000256" key="1">
    <source>
        <dbReference type="ARBA" id="ARBA00022679"/>
    </source>
</evidence>
<name>A0A3A4R5P0_9BACT</name>
<evidence type="ECO:0000256" key="4">
    <source>
        <dbReference type="ARBA" id="ARBA00022840"/>
    </source>
</evidence>
<comment type="caution">
    <text evidence="5">The sequence shown here is derived from an EMBL/GenBank/DDBJ whole genome shotgun (WGS) entry which is preliminary data.</text>
</comment>
<gene>
    <name evidence="5" type="ORF">C4541_09960</name>
</gene>
<evidence type="ECO:0000313" key="6">
    <source>
        <dbReference type="Proteomes" id="UP000266426"/>
    </source>
</evidence>
<dbReference type="GO" id="GO:0008776">
    <property type="term" value="F:acetate kinase activity"/>
    <property type="evidence" value="ECO:0007669"/>
    <property type="project" value="TreeGrafter"/>
</dbReference>
<dbReference type="GO" id="GO:0006083">
    <property type="term" value="P:acetate metabolic process"/>
    <property type="evidence" value="ECO:0007669"/>
    <property type="project" value="TreeGrafter"/>
</dbReference>
<dbReference type="Gene3D" id="3.30.420.40">
    <property type="match status" value="2"/>
</dbReference>
<dbReference type="GO" id="GO:0005524">
    <property type="term" value="F:ATP binding"/>
    <property type="evidence" value="ECO:0007669"/>
    <property type="project" value="UniProtKB-KW"/>
</dbReference>